<keyword evidence="3" id="KW-0460">Magnesium</keyword>
<evidence type="ECO:0000259" key="5">
    <source>
        <dbReference type="Pfam" id="PF01397"/>
    </source>
</evidence>
<feature type="domain" description="Terpene synthase N-terminal" evidence="5">
    <location>
        <begin position="20"/>
        <end position="199"/>
    </location>
</feature>
<dbReference type="PANTHER" id="PTHR31225:SF241">
    <property type="entry name" value="TERPENE SYNTHASE FAMILY, METAL-BINDING DOMAIN PROTEIN"/>
    <property type="match status" value="1"/>
</dbReference>
<evidence type="ECO:0000259" key="6">
    <source>
        <dbReference type="Pfam" id="PF03936"/>
    </source>
</evidence>
<dbReference type="SFLD" id="SFLDS00005">
    <property type="entry name" value="Isoprenoid_Synthase_Type_I"/>
    <property type="match status" value="1"/>
</dbReference>
<evidence type="ECO:0000313" key="7">
    <source>
        <dbReference type="EMBL" id="RYR43658.1"/>
    </source>
</evidence>
<keyword evidence="8" id="KW-1185">Reference proteome</keyword>
<keyword evidence="2" id="KW-0479">Metal-binding</keyword>
<gene>
    <name evidence="7" type="ORF">Ahy_A08g040051</name>
</gene>
<dbReference type="InterPro" id="IPR044814">
    <property type="entry name" value="Terpene_cyclase_plant_C1"/>
</dbReference>
<accession>A0A445BYQ6</accession>
<dbReference type="InterPro" id="IPR005630">
    <property type="entry name" value="Terpene_synthase_metal-bd"/>
</dbReference>
<dbReference type="SMR" id="A0A445BYQ6"/>
<evidence type="ECO:0000256" key="1">
    <source>
        <dbReference type="ARBA" id="ARBA00001946"/>
    </source>
</evidence>
<dbReference type="AlphaFoldDB" id="A0A445BYQ6"/>
<dbReference type="SFLD" id="SFLDG01019">
    <property type="entry name" value="Terpene_Cyclase_Like_1_C_Termi"/>
    <property type="match status" value="1"/>
</dbReference>
<dbReference type="Gramene" id="arahy.Tifrunner.gnm2.ann2.Ah08g240900.1">
    <property type="protein sequence ID" value="arahy.Tifrunner.gnm2.ann2.Ah08g240900.1-CDS"/>
    <property type="gene ID" value="arahy.Tifrunner.gnm2.ann2.Ah08g240900"/>
</dbReference>
<dbReference type="InterPro" id="IPR008930">
    <property type="entry name" value="Terpenoid_cyclase/PrenylTrfase"/>
</dbReference>
<dbReference type="Gene3D" id="1.10.600.10">
    <property type="entry name" value="Farnesyl Diphosphate Synthase"/>
    <property type="match status" value="1"/>
</dbReference>
<dbReference type="GO" id="GO:0080027">
    <property type="term" value="P:response to herbivore"/>
    <property type="evidence" value="ECO:0007669"/>
    <property type="project" value="UniProtKB-ARBA"/>
</dbReference>
<dbReference type="InterPro" id="IPR034741">
    <property type="entry name" value="Terpene_cyclase-like_1_C"/>
</dbReference>
<dbReference type="STRING" id="3818.A0A445BYQ6"/>
<dbReference type="FunFam" id="1.10.600.10:FF:000007">
    <property type="entry name" value="Isoprene synthase, chloroplastic"/>
    <property type="match status" value="1"/>
</dbReference>
<reference evidence="7 8" key="1">
    <citation type="submission" date="2019-01" db="EMBL/GenBank/DDBJ databases">
        <title>Sequencing of cultivated peanut Arachis hypogaea provides insights into genome evolution and oil improvement.</title>
        <authorList>
            <person name="Chen X."/>
        </authorList>
    </citation>
    <scope>NUCLEOTIDE SEQUENCE [LARGE SCALE GENOMIC DNA]</scope>
    <source>
        <strain evidence="8">cv. Fuhuasheng</strain>
        <tissue evidence="7">Leaves</tissue>
    </source>
</reference>
<dbReference type="InterPro" id="IPR008949">
    <property type="entry name" value="Isoprenoid_synthase_dom_sf"/>
</dbReference>
<dbReference type="GO" id="GO:0000287">
    <property type="term" value="F:magnesium ion binding"/>
    <property type="evidence" value="ECO:0007669"/>
    <property type="project" value="InterPro"/>
</dbReference>
<name>A0A445BYQ6_ARAHY</name>
<protein>
    <submittedName>
        <fullName evidence="7">Uncharacterized protein</fullName>
    </submittedName>
</protein>
<evidence type="ECO:0000256" key="2">
    <source>
        <dbReference type="ARBA" id="ARBA00022723"/>
    </source>
</evidence>
<dbReference type="Pfam" id="PF01397">
    <property type="entry name" value="Terpene_synth"/>
    <property type="match status" value="1"/>
</dbReference>
<dbReference type="GO" id="GO:0010333">
    <property type="term" value="F:terpene synthase activity"/>
    <property type="evidence" value="ECO:0007669"/>
    <property type="project" value="InterPro"/>
</dbReference>
<evidence type="ECO:0000256" key="3">
    <source>
        <dbReference type="ARBA" id="ARBA00022842"/>
    </source>
</evidence>
<dbReference type="FunFam" id="1.50.10.130:FF:000001">
    <property type="entry name" value="Isoprene synthase, chloroplastic"/>
    <property type="match status" value="1"/>
</dbReference>
<dbReference type="GO" id="GO:0009611">
    <property type="term" value="P:response to wounding"/>
    <property type="evidence" value="ECO:0007669"/>
    <property type="project" value="UniProtKB-ARBA"/>
</dbReference>
<dbReference type="CDD" id="cd00684">
    <property type="entry name" value="Terpene_cyclase_plant_C1"/>
    <property type="match status" value="1"/>
</dbReference>
<sequence>MSLGAASVDERPCANFGPSNWQDTFLHYADSQSLGVNESMKEEVQIYKEKVKMYLSSNDNNIIQKLSLIDSIQRLSISYHFEREIDEILVQAHNDFINNGFATEDHDLHFIALRFRLLRQKGYYISSDIFNKFKNKKGEFNEPTIVQDAKGIWSLYEAAQLRVYGEDILEEAHEFTYNKLKSITNQLNPSLADQINQSLEQPLHKAVLRMRARSYMSFYEEDPLHDKVILNFAKLNFDMLQKWYKKEIGITTKWWRNSEFGTKVPYARERIVELYFWPFAMNSELKYTTFRVVTTKVNQWMTIVDDTYDAYGTIQELELLTLAIQRWDISYIASLPECFKTIFNAILEVTDEIIELSSARNGESNLVLQCVKQALSHYVQGYVVEAKWCYESYVPTYDEYKTNAASNLGYQMLAITFIALGEFATKETLHWISNNIPLILQASSLVARLTNDLASHKFEQQRKHVASSVECCMKQYSFSEEEAHAFIKMDINNCWKDMNEEYLKLIEYIPRPVLDCIVNMARICEFIYANSEDKVTNCALFKDHIVALLLDPVVV</sequence>
<organism evidence="7 8">
    <name type="scientific">Arachis hypogaea</name>
    <name type="common">Peanut</name>
    <dbReference type="NCBI Taxonomy" id="3818"/>
    <lineage>
        <taxon>Eukaryota</taxon>
        <taxon>Viridiplantae</taxon>
        <taxon>Streptophyta</taxon>
        <taxon>Embryophyta</taxon>
        <taxon>Tracheophyta</taxon>
        <taxon>Spermatophyta</taxon>
        <taxon>Magnoliopsida</taxon>
        <taxon>eudicotyledons</taxon>
        <taxon>Gunneridae</taxon>
        <taxon>Pentapetalae</taxon>
        <taxon>rosids</taxon>
        <taxon>fabids</taxon>
        <taxon>Fabales</taxon>
        <taxon>Fabaceae</taxon>
        <taxon>Papilionoideae</taxon>
        <taxon>50 kb inversion clade</taxon>
        <taxon>dalbergioids sensu lato</taxon>
        <taxon>Dalbergieae</taxon>
        <taxon>Pterocarpus clade</taxon>
        <taxon>Arachis</taxon>
    </lineage>
</organism>
<evidence type="ECO:0000313" key="8">
    <source>
        <dbReference type="Proteomes" id="UP000289738"/>
    </source>
</evidence>
<evidence type="ECO:0000256" key="4">
    <source>
        <dbReference type="ARBA" id="ARBA00023239"/>
    </source>
</evidence>
<proteinExistence type="predicted"/>
<dbReference type="GO" id="GO:0016102">
    <property type="term" value="P:diterpenoid biosynthetic process"/>
    <property type="evidence" value="ECO:0007669"/>
    <property type="project" value="InterPro"/>
</dbReference>
<dbReference type="SUPFAM" id="SSF48239">
    <property type="entry name" value="Terpenoid cyclases/Protein prenyltransferases"/>
    <property type="match status" value="1"/>
</dbReference>
<dbReference type="InterPro" id="IPR036965">
    <property type="entry name" value="Terpene_synth_N_sf"/>
</dbReference>
<dbReference type="EMBL" id="SDMP01000008">
    <property type="protein sequence ID" value="RYR43658.1"/>
    <property type="molecule type" value="Genomic_DNA"/>
</dbReference>
<dbReference type="Pfam" id="PF03936">
    <property type="entry name" value="Terpene_synth_C"/>
    <property type="match status" value="1"/>
</dbReference>
<keyword evidence="4" id="KW-0456">Lyase</keyword>
<feature type="domain" description="Terpene synthase metal-binding" evidence="6">
    <location>
        <begin position="257"/>
        <end position="497"/>
    </location>
</feature>
<dbReference type="InterPro" id="IPR001906">
    <property type="entry name" value="Terpene_synth_N"/>
</dbReference>
<dbReference type="Proteomes" id="UP000289738">
    <property type="component" value="Chromosome A08"/>
</dbReference>
<dbReference type="Gene3D" id="1.50.10.130">
    <property type="entry name" value="Terpene synthase, N-terminal domain"/>
    <property type="match status" value="1"/>
</dbReference>
<dbReference type="SUPFAM" id="SSF48576">
    <property type="entry name" value="Terpenoid synthases"/>
    <property type="match status" value="1"/>
</dbReference>
<comment type="cofactor">
    <cofactor evidence="1">
        <name>Mg(2+)</name>
        <dbReference type="ChEBI" id="CHEBI:18420"/>
    </cofactor>
</comment>
<dbReference type="InterPro" id="IPR050148">
    <property type="entry name" value="Terpene_synthase-like"/>
</dbReference>
<dbReference type="PANTHER" id="PTHR31225">
    <property type="entry name" value="OS04G0344100 PROTEIN-RELATED"/>
    <property type="match status" value="1"/>
</dbReference>
<comment type="caution">
    <text evidence="7">The sequence shown here is derived from an EMBL/GenBank/DDBJ whole genome shotgun (WGS) entry which is preliminary data.</text>
</comment>